<keyword evidence="1" id="KW-0479">Metal-binding</keyword>
<keyword evidence="1" id="KW-0862">Zinc</keyword>
<dbReference type="EMBL" id="JANPWZ010000012">
    <property type="protein sequence ID" value="KAJ3580353.1"/>
    <property type="molecule type" value="Genomic_DNA"/>
</dbReference>
<proteinExistence type="predicted"/>
<dbReference type="Gene3D" id="3.30.40.10">
    <property type="entry name" value="Zinc/RING finger domain, C3HC4 (zinc finger)"/>
    <property type="match status" value="1"/>
</dbReference>
<feature type="domain" description="RING-type" evidence="3">
    <location>
        <begin position="111"/>
        <end position="162"/>
    </location>
</feature>
<dbReference type="InterPro" id="IPR001841">
    <property type="entry name" value="Znf_RING"/>
</dbReference>
<protein>
    <recommendedName>
        <fullName evidence="3">RING-type domain-containing protein</fullName>
    </recommendedName>
</protein>
<organism evidence="4 5">
    <name type="scientific">Xylaria arbuscula</name>
    <dbReference type="NCBI Taxonomy" id="114810"/>
    <lineage>
        <taxon>Eukaryota</taxon>
        <taxon>Fungi</taxon>
        <taxon>Dikarya</taxon>
        <taxon>Ascomycota</taxon>
        <taxon>Pezizomycotina</taxon>
        <taxon>Sordariomycetes</taxon>
        <taxon>Xylariomycetidae</taxon>
        <taxon>Xylariales</taxon>
        <taxon>Xylariaceae</taxon>
        <taxon>Xylaria</taxon>
    </lineage>
</organism>
<evidence type="ECO:0000256" key="1">
    <source>
        <dbReference type="PROSITE-ProRule" id="PRU00175"/>
    </source>
</evidence>
<dbReference type="Pfam" id="PF13920">
    <property type="entry name" value="zf-C3HC4_3"/>
    <property type="match status" value="1"/>
</dbReference>
<dbReference type="SMART" id="SM00184">
    <property type="entry name" value="RING"/>
    <property type="match status" value="1"/>
</dbReference>
<comment type="caution">
    <text evidence="4">The sequence shown here is derived from an EMBL/GenBank/DDBJ whole genome shotgun (WGS) entry which is preliminary data.</text>
</comment>
<dbReference type="SUPFAM" id="SSF57850">
    <property type="entry name" value="RING/U-box"/>
    <property type="match status" value="1"/>
</dbReference>
<keyword evidence="5" id="KW-1185">Reference proteome</keyword>
<sequence length="269" mass="30541">MENEAIRHWRGMTTVTSRSQLSEVRIRSEESHPRSNDSLRAGSSFSSSRESSSTKTREITAHLKYLVRSFLRQTRASPPADKTASKLTNNESFIPSPKVTFLIDKPSNLICQICQQTPLKLATAADEDPDPSMTAILPCGHICCYGCANLWLTSHDTCPFCRASMIHPACGHLVRPRLVAQDTIHSIPDTLANGGRLGCLCFECFQRTRRELSLERWTDLAEKYKTARQRAETLGTDEAVDEMRRAQKAFERIVDDDYFVLSSMRRRRW</sequence>
<evidence type="ECO:0000256" key="2">
    <source>
        <dbReference type="SAM" id="MobiDB-lite"/>
    </source>
</evidence>
<dbReference type="AlphaFoldDB" id="A0A9W8NN98"/>
<accession>A0A9W8NN98</accession>
<dbReference type="PROSITE" id="PS50089">
    <property type="entry name" value="ZF_RING_2"/>
    <property type="match status" value="1"/>
</dbReference>
<feature type="compositionally biased region" description="Polar residues" evidence="2">
    <location>
        <begin position="13"/>
        <end position="22"/>
    </location>
</feature>
<feature type="compositionally biased region" description="Low complexity" evidence="2">
    <location>
        <begin position="43"/>
        <end position="53"/>
    </location>
</feature>
<feature type="region of interest" description="Disordered" evidence="2">
    <location>
        <begin position="1"/>
        <end position="56"/>
    </location>
</feature>
<name>A0A9W8NN98_9PEZI</name>
<dbReference type="VEuPathDB" id="FungiDB:F4678DRAFT_112340"/>
<dbReference type="InterPro" id="IPR013083">
    <property type="entry name" value="Znf_RING/FYVE/PHD"/>
</dbReference>
<reference evidence="4" key="1">
    <citation type="submission" date="2022-07" db="EMBL/GenBank/DDBJ databases">
        <title>Genome Sequence of Xylaria arbuscula.</title>
        <authorList>
            <person name="Buettner E."/>
        </authorList>
    </citation>
    <scope>NUCLEOTIDE SEQUENCE</scope>
    <source>
        <strain evidence="4">VT107</strain>
    </source>
</reference>
<evidence type="ECO:0000259" key="3">
    <source>
        <dbReference type="PROSITE" id="PS50089"/>
    </source>
</evidence>
<evidence type="ECO:0000313" key="5">
    <source>
        <dbReference type="Proteomes" id="UP001148614"/>
    </source>
</evidence>
<evidence type="ECO:0000313" key="4">
    <source>
        <dbReference type="EMBL" id="KAJ3580353.1"/>
    </source>
</evidence>
<dbReference type="GO" id="GO:0008270">
    <property type="term" value="F:zinc ion binding"/>
    <property type="evidence" value="ECO:0007669"/>
    <property type="project" value="UniProtKB-KW"/>
</dbReference>
<keyword evidence="1" id="KW-0863">Zinc-finger</keyword>
<dbReference type="Proteomes" id="UP001148614">
    <property type="component" value="Unassembled WGS sequence"/>
</dbReference>
<gene>
    <name evidence="4" type="ORF">NPX13_g199</name>
</gene>
<feature type="compositionally biased region" description="Basic and acidic residues" evidence="2">
    <location>
        <begin position="24"/>
        <end position="37"/>
    </location>
</feature>